<dbReference type="PANTHER" id="PTHR13230">
    <property type="entry name" value="GENERAL TRANSCRIPTION FACTOR IIIC, POLYPEPTIDE 5"/>
    <property type="match status" value="1"/>
</dbReference>
<dbReference type="Proteomes" id="UP000694520">
    <property type="component" value="Chromosome 9"/>
</dbReference>
<dbReference type="InterPro" id="IPR042536">
    <property type="entry name" value="TFIIIC_tauA_Sfc1"/>
</dbReference>
<feature type="region of interest" description="Disordered" evidence="13">
    <location>
        <begin position="400"/>
        <end position="453"/>
    </location>
</feature>
<dbReference type="GeneTree" id="ENSGT00390000004458"/>
<feature type="domain" description="Transcription factor IIIC subunit 5 HTH" evidence="14">
    <location>
        <begin position="168"/>
        <end position="228"/>
    </location>
</feature>
<evidence type="ECO:0000256" key="11">
    <source>
        <dbReference type="ARBA" id="ARBA00078452"/>
    </source>
</evidence>
<keyword evidence="5" id="KW-0539">Nucleus</keyword>
<evidence type="ECO:0000313" key="17">
    <source>
        <dbReference type="Proteomes" id="UP000694520"/>
    </source>
</evidence>
<evidence type="ECO:0000256" key="13">
    <source>
        <dbReference type="SAM" id="MobiDB-lite"/>
    </source>
</evidence>
<comment type="function">
    <text evidence="6">Involved in RNA polymerase III-mediated transcription. Integral, tightly associated component of the DNA-binding TFIIIC2 subcomplex that directly binds tRNA and virus-associated RNA promoters.</text>
</comment>
<keyword evidence="4" id="KW-0804">Transcription</keyword>
<name>A0A8C0ADP6_BOSMU</name>
<gene>
    <name evidence="16" type="primary">GTF3C5</name>
</gene>
<evidence type="ECO:0000256" key="1">
    <source>
        <dbReference type="ARBA" id="ARBA00004123"/>
    </source>
</evidence>
<keyword evidence="17" id="KW-1185">Reference proteome</keyword>
<dbReference type="Pfam" id="PF09734">
    <property type="entry name" value="Tau95"/>
    <property type="match status" value="2"/>
</dbReference>
<reference evidence="16" key="3">
    <citation type="submission" date="2025-09" db="UniProtKB">
        <authorList>
            <consortium name="Ensembl"/>
        </authorList>
    </citation>
    <scope>IDENTIFICATION</scope>
</reference>
<evidence type="ECO:0000256" key="7">
    <source>
        <dbReference type="ARBA" id="ARBA00061645"/>
    </source>
</evidence>
<reference evidence="16" key="2">
    <citation type="submission" date="2025-08" db="UniProtKB">
        <authorList>
            <consortium name="Ensembl"/>
        </authorList>
    </citation>
    <scope>IDENTIFICATION</scope>
</reference>
<reference evidence="16" key="1">
    <citation type="submission" date="2019-05" db="EMBL/GenBank/DDBJ databases">
        <authorList>
            <person name="Zhang S."/>
            <person name="Liu J."/>
        </authorList>
    </citation>
    <scope>NUCLEOTIDE SEQUENCE [LARGE SCALE GENOMIC DNA]</scope>
</reference>
<evidence type="ECO:0000256" key="6">
    <source>
        <dbReference type="ARBA" id="ARBA00057927"/>
    </source>
</evidence>
<evidence type="ECO:0000259" key="14">
    <source>
        <dbReference type="Pfam" id="PF09734"/>
    </source>
</evidence>
<organism evidence="16 17">
    <name type="scientific">Bos mutus grunniens</name>
    <name type="common">Wild yak</name>
    <name type="synonym">Bos grunniens</name>
    <dbReference type="NCBI Taxonomy" id="30521"/>
    <lineage>
        <taxon>Eukaryota</taxon>
        <taxon>Metazoa</taxon>
        <taxon>Chordata</taxon>
        <taxon>Craniata</taxon>
        <taxon>Vertebrata</taxon>
        <taxon>Euteleostomi</taxon>
        <taxon>Mammalia</taxon>
        <taxon>Eutheria</taxon>
        <taxon>Laurasiatheria</taxon>
        <taxon>Artiodactyla</taxon>
        <taxon>Ruminantia</taxon>
        <taxon>Pecora</taxon>
        <taxon>Bovidae</taxon>
        <taxon>Bovinae</taxon>
        <taxon>Bos</taxon>
    </lineage>
</organism>
<dbReference type="Pfam" id="PF17682">
    <property type="entry name" value="Tau95_N"/>
    <property type="match status" value="1"/>
</dbReference>
<evidence type="ECO:0000259" key="15">
    <source>
        <dbReference type="Pfam" id="PF17682"/>
    </source>
</evidence>
<dbReference type="InterPro" id="IPR040454">
    <property type="entry name" value="TF_IIIC_Tfc1/Sfc1"/>
</dbReference>
<dbReference type="AlphaFoldDB" id="A0A8C0ADP6"/>
<proteinExistence type="inferred from homology"/>
<accession>A0A8C0ADP6</accession>
<evidence type="ECO:0000256" key="8">
    <source>
        <dbReference type="ARBA" id="ARBA00064690"/>
    </source>
</evidence>
<dbReference type="FunFam" id="3.30.200.160:FF:000001">
    <property type="entry name" value="General transcription factor IIIC subunit 5"/>
    <property type="match status" value="1"/>
</dbReference>
<keyword evidence="3" id="KW-0238">DNA-binding</keyword>
<dbReference type="Ensembl" id="ENSBGRT00000030306.1">
    <property type="protein sequence ID" value="ENSBGRP00000026250.1"/>
    <property type="gene ID" value="ENSBGRG00000016199.1"/>
</dbReference>
<dbReference type="Gene3D" id="3.30.200.160">
    <property type="entry name" value="TFIIIC, subcomplex tauA, subunit Sfc1, barrel domain"/>
    <property type="match status" value="1"/>
</dbReference>
<dbReference type="PANTHER" id="PTHR13230:SF5">
    <property type="entry name" value="GENERAL TRANSCRIPTION FACTOR 3C POLYPEPTIDE 5"/>
    <property type="match status" value="1"/>
</dbReference>
<feature type="compositionally biased region" description="Acidic residues" evidence="13">
    <location>
        <begin position="420"/>
        <end position="434"/>
    </location>
</feature>
<feature type="domain" description="Transcription factor IIIC subunit Tfc1/Sfc1 triple barrel" evidence="15">
    <location>
        <begin position="25"/>
        <end position="132"/>
    </location>
</feature>
<comment type="subunit">
    <text evidence="8">Part of the TFIIIC subcomplex TFIIIC2, consisting of six subunits, GTF3C1, GTF3C2, GTF3C3, GTF3C4, GTF3C5 and GTF3C6. Interacts with BRF1, GTF3C6 and TBP.</text>
</comment>
<evidence type="ECO:0000256" key="4">
    <source>
        <dbReference type="ARBA" id="ARBA00023163"/>
    </source>
</evidence>
<feature type="compositionally biased region" description="Acidic residues" evidence="13">
    <location>
        <begin position="441"/>
        <end position="453"/>
    </location>
</feature>
<evidence type="ECO:0000256" key="2">
    <source>
        <dbReference type="ARBA" id="ARBA00022990"/>
    </source>
</evidence>
<keyword evidence="2" id="KW-0007">Acetylation</keyword>
<evidence type="ECO:0000256" key="3">
    <source>
        <dbReference type="ARBA" id="ARBA00023125"/>
    </source>
</evidence>
<dbReference type="GO" id="GO:0006384">
    <property type="term" value="P:transcription initiation at RNA polymerase III promoter"/>
    <property type="evidence" value="ECO:0007669"/>
    <property type="project" value="InterPro"/>
</dbReference>
<sequence>MAAAAADARPGAAIPVELRRERRMVCVEYPGVVRDVSKMLRTLGGEEGVSRIYADATKRLELYFRPKDPYCHPVCANRFSTNSLLLRIKRKTRRQSGVLGPEARPQVTYDIESLGVISTVFKFQGMSDFQYLAVHTEADGRQVSMYDKVLMLKPQKESFFHQDLPLYIPPPIFSRLDTPVDYYYRPETQHREGYNNPALSGENLIGLSRARRPHNAIFVNFEGDEVPERLWIRFGYDPRKRPEAKIYQVLDFRIRCGMKYGYAPSDMPVKAKRSTYNYSLPITVKKTTSQLVTMRDLKQGLGPSGSASAQKSSPNKYKLKHCLQTDSVYIFQEGALPPYRQMFYQFCDLNVEELQRVIHRNDGAESSCTERDGWCLPKTTDELRDTMSLMIRQTIRSKRPALFSSPTKADSGKEQLTGESGEDEEEEDDEEEEEFKPSDGSENEMETEILDYV</sequence>
<dbReference type="GO" id="GO:0001002">
    <property type="term" value="F:RNA polymerase III type 1 promoter sequence-specific DNA binding"/>
    <property type="evidence" value="ECO:0007669"/>
    <property type="project" value="TreeGrafter"/>
</dbReference>
<evidence type="ECO:0000256" key="9">
    <source>
        <dbReference type="ARBA" id="ARBA00069548"/>
    </source>
</evidence>
<evidence type="ECO:0000256" key="5">
    <source>
        <dbReference type="ARBA" id="ARBA00023242"/>
    </source>
</evidence>
<dbReference type="GO" id="GO:0000127">
    <property type="term" value="C:transcription factor TFIIIC complex"/>
    <property type="evidence" value="ECO:0007669"/>
    <property type="project" value="InterPro"/>
</dbReference>
<feature type="domain" description="Transcription factor IIIC subunit 5 HTH" evidence="14">
    <location>
        <begin position="229"/>
        <end position="253"/>
    </location>
</feature>
<dbReference type="InterPro" id="IPR041499">
    <property type="entry name" value="Tfc1/Sfc1_N"/>
</dbReference>
<protein>
    <recommendedName>
        <fullName evidence="9">General transcription factor 3C polypeptide 5</fullName>
    </recommendedName>
    <alternativeName>
        <fullName evidence="12">TF3C-epsilon</fullName>
    </alternativeName>
    <alternativeName>
        <fullName evidence="10">Transcription factor IIIC 63 kDa subunit</fullName>
    </alternativeName>
    <alternativeName>
        <fullName evidence="11">Transcription factor IIIC subunit epsilon</fullName>
    </alternativeName>
</protein>
<evidence type="ECO:0000313" key="16">
    <source>
        <dbReference type="Ensembl" id="ENSBGRP00000026250.1"/>
    </source>
</evidence>
<comment type="similarity">
    <text evidence="7">Belongs to the TFIIIC subunit 5 family.</text>
</comment>
<evidence type="ECO:0000256" key="12">
    <source>
        <dbReference type="ARBA" id="ARBA00081022"/>
    </source>
</evidence>
<dbReference type="InterPro" id="IPR019136">
    <property type="entry name" value="TF_IIIC_su-5_HTH"/>
</dbReference>
<dbReference type="GO" id="GO:0005634">
    <property type="term" value="C:nucleus"/>
    <property type="evidence" value="ECO:0007669"/>
    <property type="project" value="UniProtKB-SubCell"/>
</dbReference>
<dbReference type="GO" id="GO:0001003">
    <property type="term" value="F:RNA polymerase III type 2 promoter sequence-specific DNA binding"/>
    <property type="evidence" value="ECO:0007669"/>
    <property type="project" value="TreeGrafter"/>
</dbReference>
<evidence type="ECO:0000256" key="10">
    <source>
        <dbReference type="ARBA" id="ARBA00077529"/>
    </source>
</evidence>
<comment type="subcellular location">
    <subcellularLocation>
        <location evidence="1">Nucleus</location>
    </subcellularLocation>
</comment>